<reference evidence="1" key="1">
    <citation type="submission" date="2019-03" db="EMBL/GenBank/DDBJ databases">
        <title>Single cell metagenomics reveals metabolic interactions within the superorganism composed of flagellate Streblomastix strix and complex community of Bacteroidetes bacteria on its surface.</title>
        <authorList>
            <person name="Treitli S.C."/>
            <person name="Kolisko M."/>
            <person name="Husnik F."/>
            <person name="Keeling P."/>
            <person name="Hampl V."/>
        </authorList>
    </citation>
    <scope>NUCLEOTIDE SEQUENCE</scope>
    <source>
        <strain evidence="1">STM</strain>
    </source>
</reference>
<dbReference type="Gene3D" id="2.40.128.220">
    <property type="match status" value="1"/>
</dbReference>
<dbReference type="InterPro" id="IPR024404">
    <property type="entry name" value="Lipid-bd_put"/>
</dbReference>
<dbReference type="PROSITE" id="PS51257">
    <property type="entry name" value="PROKAR_LIPOPROTEIN"/>
    <property type="match status" value="1"/>
</dbReference>
<organism evidence="1">
    <name type="scientific">termite gut metagenome</name>
    <dbReference type="NCBI Taxonomy" id="433724"/>
    <lineage>
        <taxon>unclassified sequences</taxon>
        <taxon>metagenomes</taxon>
        <taxon>organismal metagenomes</taxon>
    </lineage>
</organism>
<dbReference type="AlphaFoldDB" id="A0A5J4QY08"/>
<evidence type="ECO:0000313" key="1">
    <source>
        <dbReference type="EMBL" id="KAA6325373.1"/>
    </source>
</evidence>
<protein>
    <submittedName>
        <fullName evidence="1">Uncharacterized protein</fullName>
    </submittedName>
</protein>
<proteinExistence type="predicted"/>
<accession>A0A5J4QY08</accession>
<comment type="caution">
    <text evidence="1">The sequence shown here is derived from an EMBL/GenBank/DDBJ whole genome shotgun (WGS) entry which is preliminary data.</text>
</comment>
<sequence length="171" mass="18425">MKQMKYILSLLLVTLALTACNTYSEDFDIEYSSIHPMGGMYRINITDETGATTLSNNFCYLANTVDNSVTQAWIRIGAYNANPASGWAINGKISVDLNILSFSGSGIENLAGNVTSSSNTFSVTDGQVKLKGATAPSGTTSDAISFTFTNSRFPGKTYKAEGYRYTGWEGD</sequence>
<name>A0A5J4QY08_9ZZZZ</name>
<dbReference type="Pfam" id="PF12888">
    <property type="entry name" value="Lipid_bd"/>
    <property type="match status" value="1"/>
</dbReference>
<dbReference type="EMBL" id="SNRY01002376">
    <property type="protein sequence ID" value="KAA6325373.1"/>
    <property type="molecule type" value="Genomic_DNA"/>
</dbReference>
<gene>
    <name evidence="1" type="ORF">EZS27_025409</name>
</gene>
<dbReference type="InterPro" id="IPR038668">
    <property type="entry name" value="Lipid-bd_sf"/>
</dbReference>